<evidence type="ECO:0000313" key="12">
    <source>
        <dbReference type="EMBL" id="KAK7877494.1"/>
    </source>
</evidence>
<feature type="transmembrane region" description="Helical" evidence="10">
    <location>
        <begin position="165"/>
        <end position="184"/>
    </location>
</feature>
<comment type="subcellular location">
    <subcellularLocation>
        <location evidence="1">Membrane</location>
        <topology evidence="1">Multi-pass membrane protein</topology>
    </subcellularLocation>
</comment>
<dbReference type="Gene3D" id="1.20.1420.30">
    <property type="entry name" value="NCX, central ion-binding region"/>
    <property type="match status" value="1"/>
</dbReference>
<dbReference type="InterPro" id="IPR004481">
    <property type="entry name" value="K/Na/Ca-exchanger"/>
</dbReference>
<evidence type="ECO:0000256" key="8">
    <source>
        <dbReference type="ARBA" id="ARBA00033627"/>
    </source>
</evidence>
<evidence type="ECO:0000256" key="7">
    <source>
        <dbReference type="ARBA" id="ARBA00023136"/>
    </source>
</evidence>
<evidence type="ECO:0000259" key="11">
    <source>
        <dbReference type="Pfam" id="PF01699"/>
    </source>
</evidence>
<keyword evidence="4" id="KW-0109">Calcium transport</keyword>
<accession>A0AAW0ML86</accession>
<evidence type="ECO:0000256" key="1">
    <source>
        <dbReference type="ARBA" id="ARBA00004141"/>
    </source>
</evidence>
<comment type="similarity">
    <text evidence="2">Belongs to the Ca(2+):cation antiporter (CaCA) (TC 2.A.19) family. SLC24A subfamily.</text>
</comment>
<feature type="transmembrane region" description="Helical" evidence="10">
    <location>
        <begin position="110"/>
        <end position="128"/>
    </location>
</feature>
<dbReference type="AlphaFoldDB" id="A0AAW0ML86"/>
<dbReference type="Proteomes" id="UP001460270">
    <property type="component" value="Unassembled WGS sequence"/>
</dbReference>
<evidence type="ECO:0000256" key="6">
    <source>
        <dbReference type="ARBA" id="ARBA00022989"/>
    </source>
</evidence>
<evidence type="ECO:0000256" key="4">
    <source>
        <dbReference type="ARBA" id="ARBA00022568"/>
    </source>
</evidence>
<feature type="compositionally biased region" description="Polar residues" evidence="9">
    <location>
        <begin position="1"/>
        <end position="13"/>
    </location>
</feature>
<reference evidence="13" key="1">
    <citation type="submission" date="2024-04" db="EMBL/GenBank/DDBJ databases">
        <title>Salinicola lusitanus LLJ914,a marine bacterium isolated from the Okinawa Trough.</title>
        <authorList>
            <person name="Li J."/>
        </authorList>
    </citation>
    <scope>NUCLEOTIDE SEQUENCE [LARGE SCALE GENOMIC DNA]</scope>
</reference>
<dbReference type="FunFam" id="1.20.1420.30:FF:000004">
    <property type="entry name" value="Sodium/potassium/calcium exchanger 2 isoform 1"/>
    <property type="match status" value="1"/>
</dbReference>
<evidence type="ECO:0000256" key="5">
    <source>
        <dbReference type="ARBA" id="ARBA00022692"/>
    </source>
</evidence>
<dbReference type="PANTHER" id="PTHR10846:SF72">
    <property type="entry name" value="SODIUM_POTASSIUM_CALCIUM EXCHANGER NCKX30C"/>
    <property type="match status" value="1"/>
</dbReference>
<keyword evidence="4" id="KW-0406">Ion transport</keyword>
<dbReference type="GO" id="GO:0008273">
    <property type="term" value="F:calcium, potassium:sodium antiporter activity"/>
    <property type="evidence" value="ECO:0007669"/>
    <property type="project" value="TreeGrafter"/>
</dbReference>
<keyword evidence="4" id="KW-0813">Transport</keyword>
<sequence>MSNRAELWPTSSNRARDGPVPSLSAVRLHSHCTKELRCRGHPGLGTVRLCQSIVCDDYFVPALKVIIKKLQISEDVAGATFMAAGRSAPELFTSLIGAFIAHSNIRIGTINGSAVFNILFVIGMCAILAQEVMSLTWWPLCRDVSFYLMYLMTLISFLMDNAVQWFESLLLILGYVAYVMYTEYSAKIEKMLKELPLRRNTIHVQSAEQLVKVRTLTGICLLRMCFRWSRDDRAGFCSTSQDDPFVALSVMTILSRRSKSSSKSSRFQRTLPGRPSWRPADLLLNFLHP</sequence>
<evidence type="ECO:0000256" key="10">
    <source>
        <dbReference type="SAM" id="Phobius"/>
    </source>
</evidence>
<organism evidence="12 13">
    <name type="scientific">Mugilogobius chulae</name>
    <name type="common">yellowstripe goby</name>
    <dbReference type="NCBI Taxonomy" id="88201"/>
    <lineage>
        <taxon>Eukaryota</taxon>
        <taxon>Metazoa</taxon>
        <taxon>Chordata</taxon>
        <taxon>Craniata</taxon>
        <taxon>Vertebrata</taxon>
        <taxon>Euteleostomi</taxon>
        <taxon>Actinopterygii</taxon>
        <taxon>Neopterygii</taxon>
        <taxon>Teleostei</taxon>
        <taxon>Neoteleostei</taxon>
        <taxon>Acanthomorphata</taxon>
        <taxon>Gobiaria</taxon>
        <taxon>Gobiiformes</taxon>
        <taxon>Gobioidei</taxon>
        <taxon>Gobiidae</taxon>
        <taxon>Gobionellinae</taxon>
        <taxon>Mugilogobius</taxon>
    </lineage>
</organism>
<dbReference type="InterPro" id="IPR044880">
    <property type="entry name" value="NCX_ion-bd_dom_sf"/>
</dbReference>
<comment type="catalytic activity">
    <reaction evidence="8">
        <text>Ca(2+)(out) + K(+)(out) + 4 Na(+)(in) = Ca(2+)(in) + K(+)(in) + 4 Na(+)(out)</text>
        <dbReference type="Rhea" id="RHEA:69967"/>
        <dbReference type="ChEBI" id="CHEBI:29101"/>
        <dbReference type="ChEBI" id="CHEBI:29103"/>
        <dbReference type="ChEBI" id="CHEBI:29108"/>
    </reaction>
</comment>
<dbReference type="PANTHER" id="PTHR10846">
    <property type="entry name" value="SODIUM/POTASSIUM/CALCIUM EXCHANGER"/>
    <property type="match status" value="1"/>
</dbReference>
<dbReference type="Pfam" id="PF01699">
    <property type="entry name" value="Na_Ca_ex"/>
    <property type="match status" value="1"/>
</dbReference>
<evidence type="ECO:0000256" key="2">
    <source>
        <dbReference type="ARBA" id="ARBA00005364"/>
    </source>
</evidence>
<keyword evidence="4" id="KW-0106">Calcium</keyword>
<keyword evidence="6 10" id="KW-1133">Transmembrane helix</keyword>
<dbReference type="GO" id="GO:0006874">
    <property type="term" value="P:intracellular calcium ion homeostasis"/>
    <property type="evidence" value="ECO:0007669"/>
    <property type="project" value="TreeGrafter"/>
</dbReference>
<comment type="caution">
    <text evidence="12">The sequence shown here is derived from an EMBL/GenBank/DDBJ whole genome shotgun (WGS) entry which is preliminary data.</text>
</comment>
<evidence type="ECO:0000256" key="3">
    <source>
        <dbReference type="ARBA" id="ARBA00022449"/>
    </source>
</evidence>
<keyword evidence="5 10" id="KW-0812">Transmembrane</keyword>
<evidence type="ECO:0000256" key="9">
    <source>
        <dbReference type="SAM" id="MobiDB-lite"/>
    </source>
</evidence>
<evidence type="ECO:0000313" key="13">
    <source>
        <dbReference type="Proteomes" id="UP001460270"/>
    </source>
</evidence>
<keyword evidence="13" id="KW-1185">Reference proteome</keyword>
<proteinExistence type="inferred from homology"/>
<dbReference type="GO" id="GO:0005886">
    <property type="term" value="C:plasma membrane"/>
    <property type="evidence" value="ECO:0007669"/>
    <property type="project" value="TreeGrafter"/>
</dbReference>
<name>A0AAW0ML86_9GOBI</name>
<keyword evidence="3" id="KW-0050">Antiport</keyword>
<feature type="region of interest" description="Disordered" evidence="9">
    <location>
        <begin position="1"/>
        <end position="21"/>
    </location>
</feature>
<protein>
    <recommendedName>
        <fullName evidence="11">Sodium/calcium exchanger membrane region domain-containing protein</fullName>
    </recommendedName>
</protein>
<dbReference type="InterPro" id="IPR004837">
    <property type="entry name" value="NaCa_Exmemb"/>
</dbReference>
<dbReference type="GO" id="GO:0005262">
    <property type="term" value="F:calcium channel activity"/>
    <property type="evidence" value="ECO:0007669"/>
    <property type="project" value="TreeGrafter"/>
</dbReference>
<gene>
    <name evidence="12" type="ORF">WMY93_031834</name>
</gene>
<keyword evidence="7 10" id="KW-0472">Membrane</keyword>
<feature type="domain" description="Sodium/calcium exchanger membrane region" evidence="11">
    <location>
        <begin position="53"/>
        <end position="181"/>
    </location>
</feature>
<dbReference type="EMBL" id="JBBPFD010000690">
    <property type="protein sequence ID" value="KAK7877494.1"/>
    <property type="molecule type" value="Genomic_DNA"/>
</dbReference>